<evidence type="ECO:0000259" key="10">
    <source>
        <dbReference type="PROSITE" id="PS50102"/>
    </source>
</evidence>
<dbReference type="Gene3D" id="1.10.510.10">
    <property type="entry name" value="Transferase(Phosphotransferase) domain 1"/>
    <property type="match status" value="1"/>
</dbReference>
<dbReference type="PANTHER" id="PTHR14030:SF4">
    <property type="entry name" value="BUB1 KINASE, ISOFORM A-RELATED"/>
    <property type="match status" value="1"/>
</dbReference>
<dbReference type="Gene3D" id="1.25.40.430">
    <property type="match status" value="1"/>
</dbReference>
<sequence length="1327" mass="149512">MADTRKNVDHVETKSEAVSPTAVGNAFVKQYYHLLSETPEQLHRFYKDVSTWCHGNGSQMEQSILGQKAINDQIMIRGYIGTRVDLDRGSIDCQASLHGSILVLVTGVMTLRSSATPKPFVQTFYLAVQPTGYFVLNDVLRFLEAPSPLEKGTSDSILQSSPSLHPVLPTSKGDRILHEDSCCPDAEIPEDIPKVQGEVPKVRSEVASASSDEGPMMNETMSPKVIAEVQKADTKEIEHAQHVQDVVQEEKAQPQHVSSSTATASPEKVARAPVARTDSNESVPTQPKPSTNWAMHLFSSSTAPRPAAVAPTTKAAMTKPVTPPKSKPASQPSDAAKKVTYSIYIRDFPSQTQESDLRELFEPFGKIVSINHASSRGFAFVDYLEQESVKKVLNESTSFELYGKALYVDERGDRGERKDSRGSYRSDGRGGRGRAGRDNGKGMRSNTKRNGGDRENSNGVLPNASSGPTSTGRSDRREKGGRRKESKLSENESSQQAMTSEHLDRIADDTEKYLLKFKGRDPLRKWIQYLQWLDEKMPSETNRIISTLKKCLLSLQKSPDYLNDVRYIRLWIRYADMVSNPNDIFKYLYRNGIGDQVSLYYVGWAWVLESLGKYSYAHKVYMKAIKKKAEPQDFIQQKYAAFQRRMNSRWISLGRPKQQSSTTNLCIGRNSLVEWTAEVDAENATKESREACVGNNDGYAPNPGLINADTLHGNTKEETVRNTVVLAKRSATEWAEDTETAYRSRWNARGESERFNENDKGRSKLSIYNSARLDFDGAQTCFEEQRAMCRGKKLRRNAEDNESTILTKKHRIKARDSMPTVASCTKKIFQLPGGMQTSNFDTRISTSQQQSSTVTVKHKAAAMEYADASRGIDVKKNRPRDEEKKRDENSAITQTSSKQRRRPLTIREDIMSKLNEPVTRTNSKITVIRTPAKRFEDQHEKENATQPRGQTYQQETTKAAHQNSYCLDPYRRSHRQNIVQDKSVIRFLLDACENAHVHPGKMPLLPGGETKHNKSKVAATIRISDAIVLEITGLLGSGSFARVYSVTTKLNGASQVLALKGEKKTKYLPWEYFIVNQARLRLASRGIQLKSLRALVQFTRLDIFSNGSLLLMEKSFAGTLHGLLGRYRRAGKAFPEILTMYYSIQMFKIVEMLHSVDILHGDIKPDNWVFYSGRCSVDSSMSLPDDPTYATGNIVLIDFGRAINLRDYPKQAVFSGDCHVKGFQCIEMLTGKPWRHQIDTFGLCSTIHCMLFGSYMQVQQVKDGKSVRWKIGKTFKRYWQIAIWGEIFGTLLNVTNCEKQPSLTALRSRLESVLLSNQQYQQVLFYF</sequence>
<dbReference type="InterPro" id="IPR000504">
    <property type="entry name" value="RRM_dom"/>
</dbReference>
<dbReference type="SUPFAM" id="SSF54928">
    <property type="entry name" value="RNA-binding domain, RBD"/>
    <property type="match status" value="1"/>
</dbReference>
<keyword evidence="2" id="KW-0158">Chromosome</keyword>
<reference evidence="13 14" key="1">
    <citation type="submission" date="2012-05" db="EMBL/GenBank/DDBJ databases">
        <title>Recombination and specialization in a pathogen metapopulation.</title>
        <authorList>
            <person name="Gardiner A."/>
            <person name="Kemen E."/>
            <person name="Schultz-Larsen T."/>
            <person name="MacLean D."/>
            <person name="Van Oosterhout C."/>
            <person name="Jones J.D.G."/>
        </authorList>
    </citation>
    <scope>NUCLEOTIDE SEQUENCE [LARGE SCALE GENOMIC DNA]</scope>
    <source>
        <strain evidence="13 14">Ac Nc2</strain>
    </source>
</reference>
<organism evidence="13 14">
    <name type="scientific">Albugo candida</name>
    <dbReference type="NCBI Taxonomy" id="65357"/>
    <lineage>
        <taxon>Eukaryota</taxon>
        <taxon>Sar</taxon>
        <taxon>Stramenopiles</taxon>
        <taxon>Oomycota</taxon>
        <taxon>Peronosporomycetes</taxon>
        <taxon>Albuginales</taxon>
        <taxon>Albuginaceae</taxon>
        <taxon>Albugo</taxon>
    </lineage>
</organism>
<evidence type="ECO:0000256" key="7">
    <source>
        <dbReference type="PROSITE-ProRule" id="PRU10141"/>
    </source>
</evidence>
<dbReference type="PROSITE" id="PS51489">
    <property type="entry name" value="BUB1_N"/>
    <property type="match status" value="1"/>
</dbReference>
<dbReference type="CDD" id="cd00590">
    <property type="entry name" value="RRM_SF"/>
    <property type="match status" value="1"/>
</dbReference>
<dbReference type="GO" id="GO:0005737">
    <property type="term" value="C:cytoplasm"/>
    <property type="evidence" value="ECO:0007669"/>
    <property type="project" value="UniProtKB-ARBA"/>
</dbReference>
<keyword evidence="5" id="KW-0137">Centromere</keyword>
<evidence type="ECO:0000313" key="13">
    <source>
        <dbReference type="EMBL" id="CCI44617.1"/>
    </source>
</evidence>
<feature type="binding site" evidence="7">
    <location>
        <position position="1060"/>
    </location>
    <ligand>
        <name>ATP</name>
        <dbReference type="ChEBI" id="CHEBI:30616"/>
    </ligand>
</feature>
<evidence type="ECO:0000259" key="11">
    <source>
        <dbReference type="PROSITE" id="PS50177"/>
    </source>
</evidence>
<feature type="compositionally biased region" description="Polar residues" evidence="8">
    <location>
        <begin position="457"/>
        <end position="471"/>
    </location>
</feature>
<dbReference type="InterPro" id="IPR035979">
    <property type="entry name" value="RBD_domain_sf"/>
</dbReference>
<evidence type="ECO:0000256" key="2">
    <source>
        <dbReference type="ARBA" id="ARBA00022454"/>
    </source>
</evidence>
<feature type="compositionally biased region" description="Polar residues" evidence="8">
    <location>
        <begin position="255"/>
        <end position="264"/>
    </location>
</feature>
<dbReference type="PROSITE" id="PS00107">
    <property type="entry name" value="PROTEIN_KINASE_ATP"/>
    <property type="match status" value="1"/>
</dbReference>
<evidence type="ECO:0000256" key="1">
    <source>
        <dbReference type="ARBA" id="ARBA00004629"/>
    </source>
</evidence>
<feature type="compositionally biased region" description="Polar residues" evidence="8">
    <location>
        <begin position="944"/>
        <end position="960"/>
    </location>
</feature>
<dbReference type="InterPro" id="IPR032710">
    <property type="entry name" value="NTF2-like_dom_sf"/>
</dbReference>
<feature type="compositionally biased region" description="Basic and acidic residues" evidence="8">
    <location>
        <begin position="412"/>
        <end position="441"/>
    </location>
</feature>
<feature type="region of interest" description="Disordered" evidence="8">
    <location>
        <begin position="304"/>
        <end position="336"/>
    </location>
</feature>
<feature type="region of interest" description="Disordered" evidence="8">
    <location>
        <begin position="412"/>
        <end position="503"/>
    </location>
</feature>
<dbReference type="GO" id="GO:0004672">
    <property type="term" value="F:protein kinase activity"/>
    <property type="evidence" value="ECO:0007669"/>
    <property type="project" value="InterPro"/>
</dbReference>
<dbReference type="CDD" id="cd00780">
    <property type="entry name" value="NTF2"/>
    <property type="match status" value="1"/>
</dbReference>
<feature type="domain" description="NTF2" evidence="11">
    <location>
        <begin position="23"/>
        <end position="142"/>
    </location>
</feature>
<evidence type="ECO:0000256" key="3">
    <source>
        <dbReference type="ARBA" id="ARBA00022838"/>
    </source>
</evidence>
<dbReference type="InterPro" id="IPR013212">
    <property type="entry name" value="Mad3/Bub1_I"/>
</dbReference>
<dbReference type="Pfam" id="PF02136">
    <property type="entry name" value="NTF2"/>
    <property type="match status" value="1"/>
</dbReference>
<evidence type="ECO:0000259" key="9">
    <source>
        <dbReference type="PROSITE" id="PS50011"/>
    </source>
</evidence>
<dbReference type="Proteomes" id="UP000053237">
    <property type="component" value="Unassembled WGS sequence"/>
</dbReference>
<keyword evidence="3" id="KW-0995">Kinetochore</keyword>
<name>A0A024GD52_9STRA</name>
<feature type="domain" description="BUB1 N-terminal" evidence="12">
    <location>
        <begin position="510"/>
        <end position="664"/>
    </location>
</feature>
<dbReference type="STRING" id="65357.A0A024GD52"/>
<dbReference type="SMART" id="SM00220">
    <property type="entry name" value="S_TKc"/>
    <property type="match status" value="1"/>
</dbReference>
<keyword evidence="7" id="KW-0547">Nucleotide-binding</keyword>
<feature type="region of interest" description="Disordered" evidence="8">
    <location>
        <begin position="935"/>
        <end position="960"/>
    </location>
</feature>
<dbReference type="PROSITE" id="PS50177">
    <property type="entry name" value="NTF2_DOMAIN"/>
    <property type="match status" value="1"/>
</dbReference>
<dbReference type="Gene3D" id="3.10.450.50">
    <property type="match status" value="1"/>
</dbReference>
<evidence type="ECO:0000259" key="12">
    <source>
        <dbReference type="PROSITE" id="PS51489"/>
    </source>
</evidence>
<feature type="compositionally biased region" description="Basic and acidic residues" evidence="8">
    <location>
        <begin position="870"/>
        <end position="889"/>
    </location>
</feature>
<dbReference type="Pfam" id="PF00069">
    <property type="entry name" value="Pkinase"/>
    <property type="match status" value="1"/>
</dbReference>
<feature type="region of interest" description="Disordered" evidence="8">
    <location>
        <begin position="867"/>
        <end position="907"/>
    </location>
</feature>
<evidence type="ECO:0000256" key="6">
    <source>
        <dbReference type="PROSITE-ProRule" id="PRU00176"/>
    </source>
</evidence>
<dbReference type="Pfam" id="PF08311">
    <property type="entry name" value="Mad3_BUB1_I"/>
    <property type="match status" value="1"/>
</dbReference>
<dbReference type="InParanoid" id="A0A024GD52"/>
<keyword evidence="14" id="KW-1185">Reference proteome</keyword>
<dbReference type="InterPro" id="IPR018222">
    <property type="entry name" value="Nuclear_transport_factor_2_euk"/>
</dbReference>
<dbReference type="InterPro" id="IPR017441">
    <property type="entry name" value="Protein_kinase_ATP_BS"/>
</dbReference>
<dbReference type="GO" id="GO:0032991">
    <property type="term" value="C:protein-containing complex"/>
    <property type="evidence" value="ECO:0007669"/>
    <property type="project" value="UniProtKB-ARBA"/>
</dbReference>
<dbReference type="OrthoDB" id="248495at2759"/>
<dbReference type="SMART" id="SM00360">
    <property type="entry name" value="RRM"/>
    <property type="match status" value="1"/>
</dbReference>
<feature type="compositionally biased region" description="Polar residues" evidence="8">
    <location>
        <begin position="280"/>
        <end position="292"/>
    </location>
</feature>
<dbReference type="GO" id="GO:0000776">
    <property type="term" value="C:kinetochore"/>
    <property type="evidence" value="ECO:0007669"/>
    <property type="project" value="UniProtKB-KW"/>
</dbReference>
<evidence type="ECO:0000256" key="4">
    <source>
        <dbReference type="ARBA" id="ARBA00022884"/>
    </source>
</evidence>
<protein>
    <submittedName>
        <fullName evidence="13">Uncharacterized protein</fullName>
    </submittedName>
</protein>
<dbReference type="GO" id="GO:0003723">
    <property type="term" value="F:RNA binding"/>
    <property type="evidence" value="ECO:0007669"/>
    <property type="project" value="UniProtKB-UniRule"/>
</dbReference>
<accession>A0A024GD52</accession>
<dbReference type="PANTHER" id="PTHR14030">
    <property type="entry name" value="MITOTIC CHECKPOINT SERINE/THREONINE-PROTEIN KINASE BUB1"/>
    <property type="match status" value="1"/>
</dbReference>
<feature type="compositionally biased region" description="Low complexity" evidence="8">
    <location>
        <begin position="304"/>
        <end position="320"/>
    </location>
</feature>
<feature type="domain" description="RRM" evidence="10">
    <location>
        <begin position="341"/>
        <end position="413"/>
    </location>
</feature>
<gene>
    <name evidence="13" type="ORF">BN9_054260</name>
</gene>
<dbReference type="Pfam" id="PF00076">
    <property type="entry name" value="RRM_1"/>
    <property type="match status" value="1"/>
</dbReference>
<evidence type="ECO:0000256" key="8">
    <source>
        <dbReference type="SAM" id="MobiDB-lite"/>
    </source>
</evidence>
<dbReference type="FunFam" id="3.10.450.50:FF:000003">
    <property type="entry name" value="Nuclear transport factor 2 family protein"/>
    <property type="match status" value="1"/>
</dbReference>
<keyword evidence="7" id="KW-0067">ATP-binding</keyword>
<evidence type="ECO:0000313" key="14">
    <source>
        <dbReference type="Proteomes" id="UP000053237"/>
    </source>
</evidence>
<dbReference type="SMART" id="SM00777">
    <property type="entry name" value="Mad3_BUB1_I"/>
    <property type="match status" value="1"/>
</dbReference>
<dbReference type="EMBL" id="CAIX01000074">
    <property type="protein sequence ID" value="CCI44617.1"/>
    <property type="molecule type" value="Genomic_DNA"/>
</dbReference>
<dbReference type="GO" id="GO:0051754">
    <property type="term" value="P:meiotic sister chromatid cohesion, centromeric"/>
    <property type="evidence" value="ECO:0007669"/>
    <property type="project" value="TreeGrafter"/>
</dbReference>
<dbReference type="PROSITE" id="PS50102">
    <property type="entry name" value="RRM"/>
    <property type="match status" value="1"/>
</dbReference>
<dbReference type="PROSITE" id="PS50011">
    <property type="entry name" value="PROTEIN_KINASE_DOM"/>
    <property type="match status" value="1"/>
</dbReference>
<dbReference type="InterPro" id="IPR000719">
    <property type="entry name" value="Prot_kinase_dom"/>
</dbReference>
<feature type="region of interest" description="Disordered" evidence="8">
    <location>
        <begin position="247"/>
        <end position="292"/>
    </location>
</feature>
<dbReference type="SUPFAM" id="SSF54427">
    <property type="entry name" value="NTF2-like"/>
    <property type="match status" value="1"/>
</dbReference>
<dbReference type="GO" id="GO:0007094">
    <property type="term" value="P:mitotic spindle assembly checkpoint signaling"/>
    <property type="evidence" value="ECO:0007669"/>
    <property type="project" value="InterPro"/>
</dbReference>
<dbReference type="SUPFAM" id="SSF56112">
    <property type="entry name" value="Protein kinase-like (PK-like)"/>
    <property type="match status" value="1"/>
</dbReference>
<proteinExistence type="predicted"/>
<keyword evidence="4 6" id="KW-0694">RNA-binding</keyword>
<dbReference type="InterPro" id="IPR002075">
    <property type="entry name" value="NTF2_dom"/>
</dbReference>
<dbReference type="Gene3D" id="3.30.70.330">
    <property type="match status" value="1"/>
</dbReference>
<dbReference type="InterPro" id="IPR011009">
    <property type="entry name" value="Kinase-like_dom_sf"/>
</dbReference>
<evidence type="ECO:0000256" key="5">
    <source>
        <dbReference type="ARBA" id="ARBA00023328"/>
    </source>
</evidence>
<comment type="subcellular location">
    <subcellularLocation>
        <location evidence="1">Chromosome</location>
        <location evidence="1">Centromere</location>
        <location evidence="1">Kinetochore</location>
    </subcellularLocation>
</comment>
<dbReference type="InterPro" id="IPR015661">
    <property type="entry name" value="Bub1/Mad3"/>
</dbReference>
<dbReference type="GO" id="GO:0005524">
    <property type="term" value="F:ATP binding"/>
    <property type="evidence" value="ECO:0007669"/>
    <property type="project" value="UniProtKB-UniRule"/>
</dbReference>
<feature type="domain" description="Protein kinase" evidence="9">
    <location>
        <begin position="1029"/>
        <end position="1327"/>
    </location>
</feature>
<comment type="caution">
    <text evidence="13">The sequence shown here is derived from an EMBL/GenBank/DDBJ whole genome shotgun (WGS) entry which is preliminary data.</text>
</comment>
<dbReference type="InterPro" id="IPR012677">
    <property type="entry name" value="Nucleotide-bd_a/b_plait_sf"/>
</dbReference>